<name>A0ABX6JYS2_9MICO</name>
<keyword evidence="4" id="KW-1185">Reference proteome</keyword>
<evidence type="ECO:0000256" key="2">
    <source>
        <dbReference type="SAM" id="Phobius"/>
    </source>
</evidence>
<protein>
    <submittedName>
        <fullName evidence="3">Phage holin family protein</fullName>
    </submittedName>
</protein>
<proteinExistence type="predicted"/>
<feature type="compositionally biased region" description="Polar residues" evidence="1">
    <location>
        <begin position="134"/>
        <end position="143"/>
    </location>
</feature>
<evidence type="ECO:0000313" key="4">
    <source>
        <dbReference type="Proteomes" id="UP000503441"/>
    </source>
</evidence>
<sequence length="152" mass="16327">MSKKRDQAGTFELLTRLPQQIVTLAKIEYDNAKREIVSKAKKAGIGAGAILIALFFVFFMLEALVIAAIAALALVWPWWLAALVVAAALLLLAAGAIFAGIKLIKRGNPVPEETLERVGADIAAMSEVRVNAETPRSSGTQMPQAGEEGNWR</sequence>
<dbReference type="Proteomes" id="UP000503441">
    <property type="component" value="Chromosome"/>
</dbReference>
<dbReference type="EMBL" id="CP049933">
    <property type="protein sequence ID" value="QIM19461.1"/>
    <property type="molecule type" value="Genomic_DNA"/>
</dbReference>
<dbReference type="Pfam" id="PF07332">
    <property type="entry name" value="Phage_holin_3_6"/>
    <property type="match status" value="1"/>
</dbReference>
<feature type="transmembrane region" description="Helical" evidence="2">
    <location>
        <begin position="78"/>
        <end position="101"/>
    </location>
</feature>
<keyword evidence="2" id="KW-1133">Transmembrane helix</keyword>
<gene>
    <name evidence="3" type="ORF">G7066_14380</name>
</gene>
<accession>A0ABX6JYS2</accession>
<evidence type="ECO:0000313" key="3">
    <source>
        <dbReference type="EMBL" id="QIM19461.1"/>
    </source>
</evidence>
<organism evidence="3 4">
    <name type="scientific">Leucobacter coleopterorum</name>
    <dbReference type="NCBI Taxonomy" id="2714933"/>
    <lineage>
        <taxon>Bacteria</taxon>
        <taxon>Bacillati</taxon>
        <taxon>Actinomycetota</taxon>
        <taxon>Actinomycetes</taxon>
        <taxon>Micrococcales</taxon>
        <taxon>Microbacteriaceae</taxon>
        <taxon>Leucobacter</taxon>
    </lineage>
</organism>
<dbReference type="InterPro" id="IPR009937">
    <property type="entry name" value="Phage_holin_3_6"/>
</dbReference>
<reference evidence="3 4" key="1">
    <citation type="submission" date="2020-03" db="EMBL/GenBank/DDBJ databases">
        <title>Leucobacter sp. nov., isolated from beetles.</title>
        <authorList>
            <person name="Hyun D.-W."/>
            <person name="Bae J.-W."/>
        </authorList>
    </citation>
    <scope>NUCLEOTIDE SEQUENCE [LARGE SCALE GENOMIC DNA]</scope>
    <source>
        <strain evidence="3 4">HDW9A</strain>
    </source>
</reference>
<evidence type="ECO:0000256" key="1">
    <source>
        <dbReference type="SAM" id="MobiDB-lite"/>
    </source>
</evidence>
<dbReference type="RefSeq" id="WP_166331703.1">
    <property type="nucleotide sequence ID" value="NZ_CP049933.1"/>
</dbReference>
<feature type="transmembrane region" description="Helical" evidence="2">
    <location>
        <begin position="43"/>
        <end position="72"/>
    </location>
</feature>
<keyword evidence="2" id="KW-0812">Transmembrane</keyword>
<keyword evidence="2" id="KW-0472">Membrane</keyword>
<feature type="region of interest" description="Disordered" evidence="1">
    <location>
        <begin position="131"/>
        <end position="152"/>
    </location>
</feature>